<gene>
    <name evidence="1" type="ORF">BE15_16710</name>
</gene>
<sequence>MVVSGIEYLDEGAELFPDGSIHGATLVRDADIQGLPCAGGCDVVFFPGGRLRLARLSRPVVIGGVACAPGIVYVHESGALLNATLAAAHEFAGVPVPAGARVTLDEAGGLLEHSQRLEADQLVGGLPCSAEFHAWVYPDGRPSLVVLASPSVIDGREYPRGAELFLDEGGQVLDWRQVDLDAGRRYKQRVFGVHEAPFE</sequence>
<protein>
    <submittedName>
        <fullName evidence="1">Uncharacterized protein</fullName>
    </submittedName>
</protein>
<comment type="caution">
    <text evidence="1">The sequence shown here is derived from an EMBL/GenBank/DDBJ whole genome shotgun (WGS) entry which is preliminary data.</text>
</comment>
<evidence type="ECO:0000313" key="2">
    <source>
        <dbReference type="Proteomes" id="UP000075260"/>
    </source>
</evidence>
<dbReference type="Proteomes" id="UP000075260">
    <property type="component" value="Unassembled WGS sequence"/>
</dbReference>
<accession>A0A150QPW8</accession>
<organism evidence="1 2">
    <name type="scientific">Sorangium cellulosum</name>
    <name type="common">Polyangium cellulosum</name>
    <dbReference type="NCBI Taxonomy" id="56"/>
    <lineage>
        <taxon>Bacteria</taxon>
        <taxon>Pseudomonadati</taxon>
        <taxon>Myxococcota</taxon>
        <taxon>Polyangia</taxon>
        <taxon>Polyangiales</taxon>
        <taxon>Polyangiaceae</taxon>
        <taxon>Sorangium</taxon>
    </lineage>
</organism>
<proteinExistence type="predicted"/>
<dbReference type="EMBL" id="JEMA01000433">
    <property type="protein sequence ID" value="KYF70023.1"/>
    <property type="molecule type" value="Genomic_DNA"/>
</dbReference>
<reference evidence="1 2" key="1">
    <citation type="submission" date="2014-02" db="EMBL/GenBank/DDBJ databases">
        <title>The small core and large imbalanced accessory genome model reveals a collaborative survival strategy of Sorangium cellulosum strains in nature.</title>
        <authorList>
            <person name="Han K."/>
            <person name="Peng R."/>
            <person name="Blom J."/>
            <person name="Li Y.-Z."/>
        </authorList>
    </citation>
    <scope>NUCLEOTIDE SEQUENCE [LARGE SCALE GENOMIC DNA]</scope>
    <source>
        <strain evidence="1 2">So0008-312</strain>
    </source>
</reference>
<evidence type="ECO:0000313" key="1">
    <source>
        <dbReference type="EMBL" id="KYF70023.1"/>
    </source>
</evidence>
<name>A0A150QPW8_SORCE</name>
<dbReference type="AlphaFoldDB" id="A0A150QPW8"/>